<accession>A0A4P6I5J0</accession>
<sequence length="256" mass="30577">MSHTWFEEKRDEFCRDLLRDYCLSVETLERLFQDFDRSGKVVFEELRDLLGEEMNKGLLWRLKDTAHHLFREGGTTSPVGQFLDWCIGYIFHESMKLKEDAYQQQNYAPWFRSMQERELPEQDLIISRELFQLLMQTAESMQREIRRIRFLFGECRKLFPMYLSDQADNHWLARFLFKRNELVREVFGQGYRELLRGIYGAAPESMYVMASRSLREGGWMQQAAEAAAKACDLNPDSEPARREKEIVDTWRTRLRA</sequence>
<dbReference type="EMBL" id="CP026538">
    <property type="protein sequence ID" value="QAZ69349.1"/>
    <property type="molecule type" value="Genomic_DNA"/>
</dbReference>
<protein>
    <submittedName>
        <fullName evidence="1">Uncharacterized protein</fullName>
    </submittedName>
</protein>
<keyword evidence="2" id="KW-1185">Reference proteome</keyword>
<dbReference type="RefSeq" id="WP_129355652.1">
    <property type="nucleotide sequence ID" value="NZ_CP026538.1"/>
</dbReference>
<dbReference type="AlphaFoldDB" id="A0A4P6I5J0"/>
<dbReference type="Proteomes" id="UP000293296">
    <property type="component" value="Chromosome"/>
</dbReference>
<evidence type="ECO:0000313" key="1">
    <source>
        <dbReference type="EMBL" id="QAZ69349.1"/>
    </source>
</evidence>
<evidence type="ECO:0000313" key="2">
    <source>
        <dbReference type="Proteomes" id="UP000293296"/>
    </source>
</evidence>
<organism evidence="1 2">
    <name type="scientific">Solidesulfovibrio carbinolicus</name>
    <dbReference type="NCBI Taxonomy" id="296842"/>
    <lineage>
        <taxon>Bacteria</taxon>
        <taxon>Pseudomonadati</taxon>
        <taxon>Thermodesulfobacteriota</taxon>
        <taxon>Desulfovibrionia</taxon>
        <taxon>Desulfovibrionales</taxon>
        <taxon>Desulfovibrionaceae</taxon>
        <taxon>Solidesulfovibrio</taxon>
    </lineage>
</organism>
<name>A0A4P6I5J0_9BACT</name>
<gene>
    <name evidence="1" type="ORF">C3Y92_19740</name>
</gene>
<dbReference type="KEGG" id="dcb:C3Y92_19740"/>
<proteinExistence type="predicted"/>
<dbReference type="OrthoDB" id="5447835at2"/>
<reference evidence="1 2" key="1">
    <citation type="submission" date="2018-02" db="EMBL/GenBank/DDBJ databases">
        <title>Genome sequence of Desulfovibrio carbinolicus DSM 3852.</title>
        <authorList>
            <person name="Wilbanks E."/>
            <person name="Skennerton C.T."/>
            <person name="Orphan V.J."/>
        </authorList>
    </citation>
    <scope>NUCLEOTIDE SEQUENCE [LARGE SCALE GENOMIC DNA]</scope>
    <source>
        <strain evidence="1 2">DSM 3852</strain>
    </source>
</reference>